<reference evidence="6 7" key="1">
    <citation type="submission" date="2019-02" db="EMBL/GenBank/DDBJ databases">
        <title>Draft genome sequence of Amycolatopsis sp. 8-3EHSu isolated from roots of Suaeda maritima.</title>
        <authorList>
            <person name="Duangmal K."/>
            <person name="Chantavorakit T."/>
        </authorList>
    </citation>
    <scope>NUCLEOTIDE SEQUENCE [LARGE SCALE GENOMIC DNA]</scope>
    <source>
        <strain evidence="6 7">8-3EHSu</strain>
    </source>
</reference>
<dbReference type="GO" id="GO:0016020">
    <property type="term" value="C:membrane"/>
    <property type="evidence" value="ECO:0007669"/>
    <property type="project" value="UniProtKB-SubCell"/>
</dbReference>
<dbReference type="NCBIfam" id="NF045897">
    <property type="entry name" value="SCO3242_trans"/>
    <property type="match status" value="1"/>
</dbReference>
<evidence type="ECO:0000256" key="5">
    <source>
        <dbReference type="SAM" id="MobiDB-lite"/>
    </source>
</evidence>
<keyword evidence="6" id="KW-0808">Transferase</keyword>
<evidence type="ECO:0000256" key="3">
    <source>
        <dbReference type="ARBA" id="ARBA00022989"/>
    </source>
</evidence>
<protein>
    <submittedName>
        <fullName evidence="6">4-hydroxybenzoate polyprenyltransferase</fullName>
    </submittedName>
</protein>
<dbReference type="InterPro" id="IPR044878">
    <property type="entry name" value="UbiA_sf"/>
</dbReference>
<evidence type="ECO:0000256" key="4">
    <source>
        <dbReference type="ARBA" id="ARBA00023136"/>
    </source>
</evidence>
<name>A0A4Q7JCU3_9PSEU</name>
<keyword evidence="4" id="KW-0472">Membrane</keyword>
<keyword evidence="2" id="KW-0812">Transmembrane</keyword>
<gene>
    <name evidence="6" type="ORF">EWH70_09100</name>
</gene>
<comment type="subcellular location">
    <subcellularLocation>
        <location evidence="1">Membrane</location>
        <topology evidence="1">Multi-pass membrane protein</topology>
    </subcellularLocation>
</comment>
<dbReference type="InterPro" id="IPR050475">
    <property type="entry name" value="Prenyltransferase_related"/>
</dbReference>
<accession>A0A4Q7JCU3</accession>
<evidence type="ECO:0000256" key="1">
    <source>
        <dbReference type="ARBA" id="ARBA00004141"/>
    </source>
</evidence>
<feature type="region of interest" description="Disordered" evidence="5">
    <location>
        <begin position="1"/>
        <end position="28"/>
    </location>
</feature>
<dbReference type="OrthoDB" id="2908954at2"/>
<keyword evidence="7" id="KW-1185">Reference proteome</keyword>
<organism evidence="6 7">
    <name type="scientific">Amycolatopsis suaedae</name>
    <dbReference type="NCBI Taxonomy" id="2510978"/>
    <lineage>
        <taxon>Bacteria</taxon>
        <taxon>Bacillati</taxon>
        <taxon>Actinomycetota</taxon>
        <taxon>Actinomycetes</taxon>
        <taxon>Pseudonocardiales</taxon>
        <taxon>Pseudonocardiaceae</taxon>
        <taxon>Amycolatopsis</taxon>
    </lineage>
</organism>
<dbReference type="Gene3D" id="1.10.357.140">
    <property type="entry name" value="UbiA prenyltransferase"/>
    <property type="match status" value="1"/>
</dbReference>
<dbReference type="EMBL" id="SFCC01000004">
    <property type="protein sequence ID" value="RZQ64144.1"/>
    <property type="molecule type" value="Genomic_DNA"/>
</dbReference>
<evidence type="ECO:0000313" key="7">
    <source>
        <dbReference type="Proteomes" id="UP000292003"/>
    </source>
</evidence>
<dbReference type="Proteomes" id="UP000292003">
    <property type="component" value="Unassembled WGS sequence"/>
</dbReference>
<evidence type="ECO:0000256" key="2">
    <source>
        <dbReference type="ARBA" id="ARBA00022692"/>
    </source>
</evidence>
<sequence length="313" mass="30575">MSGFSGLKTPAVLDCGPRPGPAHPGPGGFSGLKTVAELVRAPAALTVLGDTVAGAAASGVPLRGRRLLLPLSSAALYWAGMALNDWADRELDATERPERPIPSGRISPNAALATAGALTAAGLGLAGLGGGRRGLLTATGLAAAVWAYDTVLKPTAAGPLGMATCRTLDVLLGAGHTDRTVAGAAAALGVHTLGVTALSTGEVHGAHPNTARAALATSGAAGALAVSGPARGRWHRLTSLAAGSGYAGMVGRAQAAAVADPGARTVRSATKAGIHGMVPLQAAIAARGSVVSAALVAAALPVARLLSRRVSPT</sequence>
<dbReference type="Pfam" id="PF01040">
    <property type="entry name" value="UbiA"/>
    <property type="match status" value="1"/>
</dbReference>
<dbReference type="PANTHER" id="PTHR42723:SF1">
    <property type="entry name" value="CHLOROPHYLL SYNTHASE, CHLOROPLASTIC"/>
    <property type="match status" value="1"/>
</dbReference>
<dbReference type="InterPro" id="IPR000537">
    <property type="entry name" value="UbiA_prenyltransferase"/>
</dbReference>
<dbReference type="AlphaFoldDB" id="A0A4Q7JCU3"/>
<dbReference type="PANTHER" id="PTHR42723">
    <property type="entry name" value="CHLOROPHYLL SYNTHASE"/>
    <property type="match status" value="1"/>
</dbReference>
<comment type="caution">
    <text evidence="6">The sequence shown here is derived from an EMBL/GenBank/DDBJ whole genome shotgun (WGS) entry which is preliminary data.</text>
</comment>
<dbReference type="CDD" id="cd13964">
    <property type="entry name" value="PT_UbiA_1"/>
    <property type="match status" value="1"/>
</dbReference>
<dbReference type="GO" id="GO:0016765">
    <property type="term" value="F:transferase activity, transferring alkyl or aryl (other than methyl) groups"/>
    <property type="evidence" value="ECO:0007669"/>
    <property type="project" value="InterPro"/>
</dbReference>
<keyword evidence="3" id="KW-1133">Transmembrane helix</keyword>
<evidence type="ECO:0000313" key="6">
    <source>
        <dbReference type="EMBL" id="RZQ64144.1"/>
    </source>
</evidence>
<proteinExistence type="predicted"/>